<evidence type="ECO:0000313" key="4">
    <source>
        <dbReference type="Proteomes" id="UP000028194"/>
    </source>
</evidence>
<dbReference type="FunFam" id="1.10.40.30:FF:000002">
    <property type="entry name" value="Fumarate hydratase class II"/>
    <property type="match status" value="1"/>
</dbReference>
<dbReference type="FunFam" id="1.20.200.10:FF:000001">
    <property type="entry name" value="Fumarate hydratase, mitochondrial"/>
    <property type="match status" value="1"/>
</dbReference>
<proteinExistence type="predicted"/>
<reference evidence="3 4" key="1">
    <citation type="journal article" date="2014" name="PLoS ONE">
        <title>Genome Sequence of Candidatus Nitrososphaera evergladensis from Group I.1b Enriched from Everglades Soil Reveals Novel Genomic Features of the Ammonia-Oxidizing Archaea.</title>
        <authorList>
            <person name="Zhalnina K.V."/>
            <person name="Dias R."/>
            <person name="Leonard M.T."/>
            <person name="Dorr de Quadros P."/>
            <person name="Camargo F.A."/>
            <person name="Drew J.C."/>
            <person name="Farmerie W.G."/>
            <person name="Daroub S.H."/>
            <person name="Triplett E.W."/>
        </authorList>
    </citation>
    <scope>NUCLEOTIDE SEQUENCE [LARGE SCALE GENOMIC DNA]</scope>
    <source>
        <strain evidence="3 4">SR1</strain>
    </source>
</reference>
<dbReference type="STRING" id="1459636.NTE_00759"/>
<evidence type="ECO:0000313" key="3">
    <source>
        <dbReference type="EMBL" id="AIF82837.1"/>
    </source>
</evidence>
<dbReference type="GO" id="GO:0016747">
    <property type="term" value="F:acyltransferase activity, transferring groups other than amino-acyl groups"/>
    <property type="evidence" value="ECO:0007669"/>
    <property type="project" value="InterPro"/>
</dbReference>
<dbReference type="HOGENOM" id="CLU_021594_4_0_2"/>
<feature type="domain" description="N-acetyltransferase" evidence="2">
    <location>
        <begin position="10"/>
        <end position="183"/>
    </location>
</feature>
<dbReference type="InterPro" id="IPR000362">
    <property type="entry name" value="Fumarate_lyase_fam"/>
</dbReference>
<protein>
    <submittedName>
        <fullName evidence="3">Aspartate ammonia-lyase</fullName>
    </submittedName>
</protein>
<dbReference type="Gene3D" id="1.20.200.10">
    <property type="entry name" value="Fumarase/aspartase (Central domain)"/>
    <property type="match status" value="1"/>
</dbReference>
<dbReference type="AlphaFoldDB" id="A0A075MPR0"/>
<dbReference type="Gene3D" id="3.40.630.30">
    <property type="match status" value="1"/>
</dbReference>
<dbReference type="EMBL" id="CP007174">
    <property type="protein sequence ID" value="AIF82837.1"/>
    <property type="molecule type" value="Genomic_DNA"/>
</dbReference>
<accession>A0A075MPR0</accession>
<dbReference type="Gene3D" id="1.10.275.10">
    <property type="entry name" value="Fumarase/aspartase (N-terminal domain)"/>
    <property type="match status" value="1"/>
</dbReference>
<evidence type="ECO:0000259" key="2">
    <source>
        <dbReference type="PROSITE" id="PS51186"/>
    </source>
</evidence>
<dbReference type="InterPro" id="IPR000182">
    <property type="entry name" value="GNAT_dom"/>
</dbReference>
<dbReference type="PANTHER" id="PTHR42696:SF2">
    <property type="entry name" value="ASPARTATE AMMONIA-LYASE"/>
    <property type="match status" value="1"/>
</dbReference>
<dbReference type="GO" id="GO:0006099">
    <property type="term" value="P:tricarboxylic acid cycle"/>
    <property type="evidence" value="ECO:0007669"/>
    <property type="project" value="InterPro"/>
</dbReference>
<dbReference type="NCBIfam" id="NF008909">
    <property type="entry name" value="PRK12273.1"/>
    <property type="match status" value="1"/>
</dbReference>
<dbReference type="InterPro" id="IPR024083">
    <property type="entry name" value="Fumarase/histidase_N"/>
</dbReference>
<dbReference type="PRINTS" id="PR00145">
    <property type="entry name" value="ARGSUCLYASE"/>
</dbReference>
<dbReference type="Pfam" id="PF10415">
    <property type="entry name" value="FumaraseC_C"/>
    <property type="match status" value="1"/>
</dbReference>
<name>A0A075MPR0_9ARCH</name>
<dbReference type="SUPFAM" id="SSF48557">
    <property type="entry name" value="L-aspartase-like"/>
    <property type="match status" value="1"/>
</dbReference>
<keyword evidence="4" id="KW-1185">Reference proteome</keyword>
<dbReference type="Gene3D" id="1.10.40.30">
    <property type="entry name" value="Fumarase/aspartase (C-terminal domain)"/>
    <property type="match status" value="1"/>
</dbReference>
<dbReference type="FunFam" id="1.10.275.10:FF:000001">
    <property type="entry name" value="Fumarate hydratase, mitochondrial"/>
    <property type="match status" value="1"/>
</dbReference>
<dbReference type="PROSITE" id="PS00163">
    <property type="entry name" value="FUMARATE_LYASES"/>
    <property type="match status" value="1"/>
</dbReference>
<evidence type="ECO:0000256" key="1">
    <source>
        <dbReference type="ARBA" id="ARBA00023239"/>
    </source>
</evidence>
<dbReference type="SUPFAM" id="SSF55729">
    <property type="entry name" value="Acyl-CoA N-acyltransferases (Nat)"/>
    <property type="match status" value="1"/>
</dbReference>
<dbReference type="InterPro" id="IPR008948">
    <property type="entry name" value="L-Aspartase-like"/>
</dbReference>
<dbReference type="InterPro" id="IPR016181">
    <property type="entry name" value="Acyl_CoA_acyltransferase"/>
</dbReference>
<dbReference type="InterPro" id="IPR051546">
    <property type="entry name" value="Aspartate_Ammonia-Lyase"/>
</dbReference>
<dbReference type="Pfam" id="PF13302">
    <property type="entry name" value="Acetyltransf_3"/>
    <property type="match status" value="1"/>
</dbReference>
<dbReference type="eggNOG" id="arCOG01750">
    <property type="taxonomic scope" value="Archaea"/>
</dbReference>
<dbReference type="InterPro" id="IPR022761">
    <property type="entry name" value="Fumarate_lyase_N"/>
</dbReference>
<dbReference type="Proteomes" id="UP000028194">
    <property type="component" value="Chromosome"/>
</dbReference>
<keyword evidence="1 3" id="KW-0456">Lyase</keyword>
<dbReference type="InterPro" id="IPR020557">
    <property type="entry name" value="Fumarate_lyase_CS"/>
</dbReference>
<dbReference type="KEGG" id="nev:NTE_00759"/>
<dbReference type="InterPro" id="IPR018951">
    <property type="entry name" value="Fumarase_C_C"/>
</dbReference>
<dbReference type="PROSITE" id="PS51186">
    <property type="entry name" value="GNAT"/>
    <property type="match status" value="1"/>
</dbReference>
<dbReference type="PRINTS" id="PR00149">
    <property type="entry name" value="FUMRATELYASE"/>
</dbReference>
<dbReference type="GO" id="GO:0016829">
    <property type="term" value="F:lyase activity"/>
    <property type="evidence" value="ECO:0007669"/>
    <property type="project" value="UniProtKB-KW"/>
</dbReference>
<dbReference type="OrthoDB" id="26319at2157"/>
<dbReference type="PANTHER" id="PTHR42696">
    <property type="entry name" value="ASPARTATE AMMONIA-LYASE"/>
    <property type="match status" value="1"/>
</dbReference>
<dbReference type="Pfam" id="PF00206">
    <property type="entry name" value="Lyase_1"/>
    <property type="match status" value="1"/>
</dbReference>
<organism evidence="3 4">
    <name type="scientific">Candidatus Nitrososphaera evergladensis SR1</name>
    <dbReference type="NCBI Taxonomy" id="1459636"/>
    <lineage>
        <taxon>Archaea</taxon>
        <taxon>Nitrososphaerota</taxon>
        <taxon>Nitrososphaeria</taxon>
        <taxon>Nitrososphaerales</taxon>
        <taxon>Nitrososphaeraceae</taxon>
        <taxon>Nitrososphaera</taxon>
    </lineage>
</organism>
<gene>
    <name evidence="3" type="ORF">NTE_00759</name>
</gene>
<dbReference type="eggNOG" id="arCOG00842">
    <property type="taxonomic scope" value="Archaea"/>
</dbReference>
<sequence length="675" mass="75047">MVLVIEGKRIVLRTPEKSDARSIQENLNDKEVSRYTRIIPYPYTLRHARDFIKIAQQQQQHRRGGSSREEGYSFGIEIKQTHKIIGVISLTRLDCQNRNAEVGYWLGKKYWGRGLAKEALLGILDFGFGDLKLFRIYANVMHPNTASAKLLEKAGFELEGRMRKSVLKDGEWLDELRYSMLEEEYTTGSYSRLDKFKPQERRLIYYGAGAIAVAMSYRIDKDSLGEVKVPSDAYYGPFASRAKEMYKVTGQRAHINLIRAFVMIKRSSALANKELKALDTKKADAIVKACDEILAGKLLDQFVVEAINSGAGTAFNMNSNEVIANRALEILGKKKGEYETVSPNDHVNMSQSSNDTFPTAMHVAILLNMEEADRSLSILINSLRKKAREFEDAIKIGRTHLMDAIPVTLGAEFEEYAYSLARAQKRMRESMDGLREVGLGGTAVGTGANTPKGYRELAIKHLSEVSKLKLKPSDNMFYSLQSKFDVANASSALRNVAIELTKMANDIRLMACGPVAGLAEVLIPAVHAGSSIMPGKVNPSLAECLNMVCFNIIGNDVSVGMAAQAGQFELNVMLPGMLKSMLDSTDMLKNFLPIFAENMIDGIKANREKLESYIEKSPVLVTLLNPYIGYLKAAEIYKEALKTNKSIRELVLEKKLMTKADLDKALSKESILGAG</sequence>